<dbReference type="Proteomes" id="UP001345963">
    <property type="component" value="Unassembled WGS sequence"/>
</dbReference>
<dbReference type="InterPro" id="IPR011009">
    <property type="entry name" value="Kinase-like_dom_sf"/>
</dbReference>
<reference evidence="10 11" key="1">
    <citation type="submission" date="2021-07" db="EMBL/GenBank/DDBJ databases">
        <authorList>
            <person name="Palmer J.M."/>
        </authorList>
    </citation>
    <scope>NUCLEOTIDE SEQUENCE [LARGE SCALE GENOMIC DNA]</scope>
    <source>
        <strain evidence="10 11">AT_MEX2019</strain>
        <tissue evidence="10">Muscle</tissue>
    </source>
</reference>
<dbReference type="InterPro" id="IPR020635">
    <property type="entry name" value="Tyr_kinase_cat_dom"/>
</dbReference>
<dbReference type="Gene3D" id="1.10.510.10">
    <property type="entry name" value="Transferase(Phosphotransferase) domain 1"/>
    <property type="match status" value="1"/>
</dbReference>
<proteinExistence type="predicted"/>
<keyword evidence="2" id="KW-0472">Membrane</keyword>
<dbReference type="InterPro" id="IPR050122">
    <property type="entry name" value="RTK"/>
</dbReference>
<organism evidence="10 11">
    <name type="scientific">Ataeniobius toweri</name>
    <dbReference type="NCBI Taxonomy" id="208326"/>
    <lineage>
        <taxon>Eukaryota</taxon>
        <taxon>Metazoa</taxon>
        <taxon>Chordata</taxon>
        <taxon>Craniata</taxon>
        <taxon>Vertebrata</taxon>
        <taxon>Euteleostomi</taxon>
        <taxon>Actinopterygii</taxon>
        <taxon>Neopterygii</taxon>
        <taxon>Teleostei</taxon>
        <taxon>Neoteleostei</taxon>
        <taxon>Acanthomorphata</taxon>
        <taxon>Ovalentaria</taxon>
        <taxon>Atherinomorphae</taxon>
        <taxon>Cyprinodontiformes</taxon>
        <taxon>Goodeidae</taxon>
        <taxon>Ataeniobius</taxon>
    </lineage>
</organism>
<name>A0ABU7C9X6_9TELE</name>
<dbReference type="GO" id="GO:0016301">
    <property type="term" value="F:kinase activity"/>
    <property type="evidence" value="ECO:0007669"/>
    <property type="project" value="UniProtKB-KW"/>
</dbReference>
<keyword evidence="11" id="KW-1185">Reference proteome</keyword>
<keyword evidence="6" id="KW-0130">Cell adhesion</keyword>
<dbReference type="Pfam" id="PF07714">
    <property type="entry name" value="PK_Tyr_Ser-Thr"/>
    <property type="match status" value="1"/>
</dbReference>
<dbReference type="SUPFAM" id="SSF56112">
    <property type="entry name" value="Protein kinase-like (PK-like)"/>
    <property type="match status" value="1"/>
</dbReference>
<keyword evidence="10" id="KW-0808">Transferase</keyword>
<dbReference type="Gene3D" id="3.30.200.20">
    <property type="entry name" value="Phosphorylase Kinase, domain 1"/>
    <property type="match status" value="1"/>
</dbReference>
<keyword evidence="4" id="KW-0547">Nucleotide-binding</keyword>
<keyword evidence="10" id="KW-0418">Kinase</keyword>
<evidence type="ECO:0000259" key="9">
    <source>
        <dbReference type="PROSITE" id="PS50011"/>
    </source>
</evidence>
<dbReference type="SMART" id="SM00219">
    <property type="entry name" value="TyrKc"/>
    <property type="match status" value="1"/>
</dbReference>
<dbReference type="InterPro" id="IPR001245">
    <property type="entry name" value="Ser-Thr/Tyr_kinase_cat_dom"/>
</dbReference>
<protein>
    <recommendedName>
        <fullName evidence="8">Tyrosine-protein kinase receptor TYRO3</fullName>
    </recommendedName>
</protein>
<keyword evidence="7 10" id="KW-0675">Receptor</keyword>
<evidence type="ECO:0000256" key="1">
    <source>
        <dbReference type="ARBA" id="ARBA00004251"/>
    </source>
</evidence>
<comment type="caution">
    <text evidence="10">The sequence shown here is derived from an EMBL/GenBank/DDBJ whole genome shotgun (WGS) entry which is preliminary data.</text>
</comment>
<comment type="subcellular location">
    <subcellularLocation>
        <location evidence="1">Cell membrane</location>
        <topology evidence="1">Single-pass type I membrane protein</topology>
    </subcellularLocation>
</comment>
<evidence type="ECO:0000256" key="4">
    <source>
        <dbReference type="ARBA" id="ARBA00022741"/>
    </source>
</evidence>
<evidence type="ECO:0000313" key="10">
    <source>
        <dbReference type="EMBL" id="MED6259787.1"/>
    </source>
</evidence>
<keyword evidence="5" id="KW-0067">ATP-binding</keyword>
<feature type="domain" description="Protein kinase" evidence="9">
    <location>
        <begin position="1"/>
        <end position="118"/>
    </location>
</feature>
<dbReference type="EMBL" id="JAHUTI010087450">
    <property type="protein sequence ID" value="MED6259787.1"/>
    <property type="molecule type" value="Genomic_DNA"/>
</dbReference>
<sequence length="118" mass="13535">DITSSGDIEQCLKEAAYMKDFHHPNVIKLIGVSLHRRPSQRLPIPMVVLPFMKHGDLHTFLLLSRLGDEPFDLPLQTLVQFMLDIARGMEYLSTKNIIHRDLAARNCMSVRPLFRALL</sequence>
<accession>A0ABU7C9X6</accession>
<dbReference type="PANTHER" id="PTHR24416">
    <property type="entry name" value="TYROSINE-PROTEIN KINASE RECEPTOR"/>
    <property type="match status" value="1"/>
</dbReference>
<evidence type="ECO:0000256" key="2">
    <source>
        <dbReference type="ARBA" id="ARBA00022475"/>
    </source>
</evidence>
<feature type="non-terminal residue" evidence="10">
    <location>
        <position position="1"/>
    </location>
</feature>
<evidence type="ECO:0000256" key="3">
    <source>
        <dbReference type="ARBA" id="ARBA00022729"/>
    </source>
</evidence>
<gene>
    <name evidence="10" type="primary">TYRO3_2</name>
    <name evidence="10" type="ORF">ATANTOWER_031362</name>
</gene>
<keyword evidence="2" id="KW-1003">Cell membrane</keyword>
<evidence type="ECO:0000256" key="5">
    <source>
        <dbReference type="ARBA" id="ARBA00022840"/>
    </source>
</evidence>
<dbReference type="InterPro" id="IPR000719">
    <property type="entry name" value="Prot_kinase_dom"/>
</dbReference>
<dbReference type="PANTHER" id="PTHR24416:SF279">
    <property type="entry name" value="TYROSINE-PROTEIN KINASE RECEPTOR TYRO3"/>
    <property type="match status" value="1"/>
</dbReference>
<keyword evidence="3" id="KW-0732">Signal</keyword>
<evidence type="ECO:0000256" key="6">
    <source>
        <dbReference type="ARBA" id="ARBA00022889"/>
    </source>
</evidence>
<evidence type="ECO:0000256" key="8">
    <source>
        <dbReference type="ARBA" id="ARBA00039486"/>
    </source>
</evidence>
<dbReference type="PROSITE" id="PS50011">
    <property type="entry name" value="PROTEIN_KINASE_DOM"/>
    <property type="match status" value="1"/>
</dbReference>
<evidence type="ECO:0000313" key="11">
    <source>
        <dbReference type="Proteomes" id="UP001345963"/>
    </source>
</evidence>
<evidence type="ECO:0000256" key="7">
    <source>
        <dbReference type="ARBA" id="ARBA00023170"/>
    </source>
</evidence>